<dbReference type="GO" id="GO:0000435">
    <property type="term" value="P:positive regulation of transcription from RNA polymerase II promoter by galactose"/>
    <property type="evidence" value="ECO:0007669"/>
    <property type="project" value="TreeGrafter"/>
</dbReference>
<evidence type="ECO:0000313" key="7">
    <source>
        <dbReference type="Proteomes" id="UP001147747"/>
    </source>
</evidence>
<keyword evidence="2" id="KW-0804">Transcription</keyword>
<organism evidence="6 7">
    <name type="scientific">Penicillium cosmopolitanum</name>
    <dbReference type="NCBI Taxonomy" id="1131564"/>
    <lineage>
        <taxon>Eukaryota</taxon>
        <taxon>Fungi</taxon>
        <taxon>Dikarya</taxon>
        <taxon>Ascomycota</taxon>
        <taxon>Pezizomycotina</taxon>
        <taxon>Eurotiomycetes</taxon>
        <taxon>Eurotiomycetidae</taxon>
        <taxon>Eurotiales</taxon>
        <taxon>Aspergillaceae</taxon>
        <taxon>Penicillium</taxon>
    </lineage>
</organism>
<feature type="region of interest" description="Disordered" evidence="4">
    <location>
        <begin position="468"/>
        <end position="530"/>
    </location>
</feature>
<keyword evidence="7" id="KW-1185">Reference proteome</keyword>
<evidence type="ECO:0000256" key="3">
    <source>
        <dbReference type="ARBA" id="ARBA00023242"/>
    </source>
</evidence>
<protein>
    <recommendedName>
        <fullName evidence="5">Xylanolytic transcriptional activator regulatory domain-containing protein</fullName>
    </recommendedName>
</protein>
<dbReference type="EMBL" id="JAPZBU010000008">
    <property type="protein sequence ID" value="KAJ5392664.1"/>
    <property type="molecule type" value="Genomic_DNA"/>
</dbReference>
<evidence type="ECO:0000256" key="1">
    <source>
        <dbReference type="ARBA" id="ARBA00023015"/>
    </source>
</evidence>
<dbReference type="GeneID" id="81371771"/>
<dbReference type="Proteomes" id="UP001147747">
    <property type="component" value="Unassembled WGS sequence"/>
</dbReference>
<dbReference type="PANTHER" id="PTHR47424:SF4">
    <property type="entry name" value="ZN(II)2CYS6 TRANSCRIPTION FACTOR (EUROFUNG)"/>
    <property type="match status" value="1"/>
</dbReference>
<dbReference type="AlphaFoldDB" id="A0A9W9W0B2"/>
<evidence type="ECO:0000313" key="6">
    <source>
        <dbReference type="EMBL" id="KAJ5392664.1"/>
    </source>
</evidence>
<dbReference type="GO" id="GO:0005634">
    <property type="term" value="C:nucleus"/>
    <property type="evidence" value="ECO:0007669"/>
    <property type="project" value="TreeGrafter"/>
</dbReference>
<dbReference type="GO" id="GO:0006351">
    <property type="term" value="P:DNA-templated transcription"/>
    <property type="evidence" value="ECO:0007669"/>
    <property type="project" value="InterPro"/>
</dbReference>
<keyword evidence="1" id="KW-0805">Transcription regulation</keyword>
<reference evidence="6" key="1">
    <citation type="submission" date="2022-12" db="EMBL/GenBank/DDBJ databases">
        <authorList>
            <person name="Petersen C."/>
        </authorList>
    </citation>
    <scope>NUCLEOTIDE SEQUENCE</scope>
    <source>
        <strain evidence="6">IBT 29677</strain>
    </source>
</reference>
<dbReference type="InterPro" id="IPR007219">
    <property type="entry name" value="XnlR_reg_dom"/>
</dbReference>
<dbReference type="GO" id="GO:0008270">
    <property type="term" value="F:zinc ion binding"/>
    <property type="evidence" value="ECO:0007669"/>
    <property type="project" value="InterPro"/>
</dbReference>
<feature type="compositionally biased region" description="Basic and acidic residues" evidence="4">
    <location>
        <begin position="507"/>
        <end position="530"/>
    </location>
</feature>
<dbReference type="GO" id="GO:0000978">
    <property type="term" value="F:RNA polymerase II cis-regulatory region sequence-specific DNA binding"/>
    <property type="evidence" value="ECO:0007669"/>
    <property type="project" value="TreeGrafter"/>
</dbReference>
<accession>A0A9W9W0B2</accession>
<dbReference type="InterPro" id="IPR051127">
    <property type="entry name" value="Fungal_SecMet_Regulators"/>
</dbReference>
<proteinExistence type="predicted"/>
<evidence type="ECO:0000259" key="5">
    <source>
        <dbReference type="Pfam" id="PF04082"/>
    </source>
</evidence>
<reference evidence="6" key="2">
    <citation type="journal article" date="2023" name="IMA Fungus">
        <title>Comparative genomic study of the Penicillium genus elucidates a diverse pangenome and 15 lateral gene transfer events.</title>
        <authorList>
            <person name="Petersen C."/>
            <person name="Sorensen T."/>
            <person name="Nielsen M.R."/>
            <person name="Sondergaard T.E."/>
            <person name="Sorensen J.L."/>
            <person name="Fitzpatrick D.A."/>
            <person name="Frisvad J.C."/>
            <person name="Nielsen K.L."/>
        </authorList>
    </citation>
    <scope>NUCLEOTIDE SEQUENCE</scope>
    <source>
        <strain evidence="6">IBT 29677</strain>
    </source>
</reference>
<name>A0A9W9W0B2_9EURO</name>
<dbReference type="OrthoDB" id="424974at2759"/>
<dbReference type="CDD" id="cd12148">
    <property type="entry name" value="fungal_TF_MHR"/>
    <property type="match status" value="1"/>
</dbReference>
<comment type="caution">
    <text evidence="6">The sequence shown here is derived from an EMBL/GenBank/DDBJ whole genome shotgun (WGS) entry which is preliminary data.</text>
</comment>
<feature type="domain" description="Xylanolytic transcriptional activator regulatory" evidence="5">
    <location>
        <begin position="112"/>
        <end position="275"/>
    </location>
</feature>
<evidence type="ECO:0000256" key="2">
    <source>
        <dbReference type="ARBA" id="ARBA00023163"/>
    </source>
</evidence>
<dbReference type="RefSeq" id="XP_056488342.1">
    <property type="nucleotide sequence ID" value="XM_056632791.1"/>
</dbReference>
<dbReference type="GO" id="GO:0000981">
    <property type="term" value="F:DNA-binding transcription factor activity, RNA polymerase II-specific"/>
    <property type="evidence" value="ECO:0007669"/>
    <property type="project" value="TreeGrafter"/>
</dbReference>
<gene>
    <name evidence="6" type="ORF">N7509_008154</name>
</gene>
<sequence>MSVYLASVTQVNGSSDPSGLGQAGRTERVQITVENSSTQADQLFFTESGSPALDNTGARSIGADSLFPSENLVGASAGIEFLRYVKGAAEGRRAADPRDSGPPLSKTADRLLQTYWDYADVIFPLLDRPAIDAAYESLWSNSEGTPINERVFHCLLNLMFAISCSVGIESGPQYHSAHVFYERARNLMSFNLLEVQQFETIQILLLTALYLQHNDQPQPFCHSVSLAVHVAQELGLQFPATIHALANPRDRELAQRVWLGCIMLDRTASMTFGCKLKISQDAAKEAVHPHGEQEPPSLTHLGRSINMDVYLISCQLHHILGDVLEAFYMARNNFLTRGQSDASPESSPRAAMTPKVLASLFQIEASLLKCTQAALDIIKFIFDKSTNQSRASSVYALPSDWYNVSYVYMAATVLIAAQLFPKILEQIPIVQLNGHLQQAYAVLQDREPYTEVARKCRNMLSFLQKKISSHHDRTGDGHRADMRRSRPSFSRDLQPAEDIHQAQTRQTETRERETGEQETREREAGNREAGRDNLCEMAEWPLFWDQWPLSLLPLDDDIHSMMFD</sequence>
<dbReference type="Pfam" id="PF04082">
    <property type="entry name" value="Fungal_trans"/>
    <property type="match status" value="1"/>
</dbReference>
<keyword evidence="3" id="KW-0539">Nucleus</keyword>
<evidence type="ECO:0000256" key="4">
    <source>
        <dbReference type="SAM" id="MobiDB-lite"/>
    </source>
</evidence>
<feature type="compositionally biased region" description="Basic and acidic residues" evidence="4">
    <location>
        <begin position="469"/>
        <end position="484"/>
    </location>
</feature>
<dbReference type="PANTHER" id="PTHR47424">
    <property type="entry name" value="REGULATORY PROTEIN GAL4"/>
    <property type="match status" value="1"/>
</dbReference>